<comment type="caution">
    <text evidence="11">The sequence shown here is derived from an EMBL/GenBank/DDBJ whole genome shotgun (WGS) entry which is preliminary data.</text>
</comment>
<evidence type="ECO:0000256" key="3">
    <source>
        <dbReference type="ARBA" id="ARBA00008939"/>
    </source>
</evidence>
<sequence length="95" mass="10880">MSGKYVFSKALKELRFLHCQTSDHSNAVRSFLTRAYPTMKHHNPHTPIMIREALNTSPRVFARYEFGREKMADLAGLDDKAIEDKITTLVKEAAQ</sequence>
<keyword evidence="9" id="KW-0472">Membrane</keyword>
<dbReference type="FunFam" id="3.40.30.10:FF:000219">
    <property type="entry name" value="NADH-ubiquinone oxidoreductase 10.5 kDa subunit"/>
    <property type="match status" value="1"/>
</dbReference>
<keyword evidence="6" id="KW-0999">Mitochondrion inner membrane</keyword>
<dbReference type="SUPFAM" id="SSF52833">
    <property type="entry name" value="Thioredoxin-like"/>
    <property type="match status" value="1"/>
</dbReference>
<evidence type="ECO:0000256" key="8">
    <source>
        <dbReference type="ARBA" id="ARBA00023128"/>
    </source>
</evidence>
<dbReference type="EMBL" id="JAAQHG020000019">
    <property type="protein sequence ID" value="KAL1585463.1"/>
    <property type="molecule type" value="Genomic_DNA"/>
</dbReference>
<reference evidence="11 12" key="1">
    <citation type="journal article" date="2020" name="Microbiol. Resour. Announc.">
        <title>Draft Genome Sequence of a Cladosporium Species Isolated from the Mesophotic Ascidian Didemnum maculosum.</title>
        <authorList>
            <person name="Gioti A."/>
            <person name="Siaperas R."/>
            <person name="Nikolaivits E."/>
            <person name="Le Goff G."/>
            <person name="Ouazzani J."/>
            <person name="Kotoulas G."/>
            <person name="Topakas E."/>
        </authorList>
    </citation>
    <scope>NUCLEOTIDE SEQUENCE [LARGE SCALE GENOMIC DNA]</scope>
    <source>
        <strain evidence="11 12">TM138-S3</strain>
    </source>
</reference>
<dbReference type="AlphaFoldDB" id="A0AB34KKY6"/>
<dbReference type="GO" id="GO:0005743">
    <property type="term" value="C:mitochondrial inner membrane"/>
    <property type="evidence" value="ECO:0007669"/>
    <property type="project" value="UniProtKB-SubCell"/>
</dbReference>
<keyword evidence="12" id="KW-1185">Reference proteome</keyword>
<evidence type="ECO:0000256" key="9">
    <source>
        <dbReference type="ARBA" id="ARBA00023136"/>
    </source>
</evidence>
<accession>A0AB34KKY6</accession>
<keyword evidence="5" id="KW-0679">Respiratory chain</keyword>
<keyword evidence="8" id="KW-0496">Mitochondrion</keyword>
<evidence type="ECO:0000256" key="2">
    <source>
        <dbReference type="ARBA" id="ARBA00004443"/>
    </source>
</evidence>
<feature type="domain" description="Ribosomal protein/NADH dehydrogenase" evidence="10">
    <location>
        <begin position="20"/>
        <end position="93"/>
    </location>
</feature>
<dbReference type="PANTHER" id="PTHR12878">
    <property type="entry name" value="NADH-UBIQUINONE OXIDOREDUCTASE B8 SUBUNIT"/>
    <property type="match status" value="1"/>
</dbReference>
<comment type="function">
    <text evidence="1">Accessory subunit of the mitochondrial membrane respiratory chain NADH dehydrogenase (Complex I), that is believed not to be involved in catalysis. Complex I functions in the transfer of electrons from NADH to the respiratory chain. The immediate electron acceptor for the enzyme is believed to be ubiquinone.</text>
</comment>
<evidence type="ECO:0000256" key="6">
    <source>
        <dbReference type="ARBA" id="ARBA00022792"/>
    </source>
</evidence>
<dbReference type="InterPro" id="IPR036249">
    <property type="entry name" value="Thioredoxin-like_sf"/>
</dbReference>
<protein>
    <recommendedName>
        <fullName evidence="10">Ribosomal protein/NADH dehydrogenase domain-containing protein</fullName>
    </recommendedName>
</protein>
<dbReference type="InterPro" id="IPR007741">
    <property type="entry name" value="Ribosomal_mL43/mS25/NADH_DH"/>
</dbReference>
<dbReference type="PANTHER" id="PTHR12878:SF0">
    <property type="entry name" value="NADH DEHYDROGENASE [UBIQUINONE] 1 ALPHA SUBCOMPLEX SUBUNIT 2"/>
    <property type="match status" value="1"/>
</dbReference>
<comment type="subcellular location">
    <subcellularLocation>
        <location evidence="2">Mitochondrion inner membrane</location>
        <topology evidence="2">Peripheral membrane protein</topology>
        <orientation evidence="2">Matrix side</orientation>
    </subcellularLocation>
</comment>
<name>A0AB34KKY6_9PEZI</name>
<evidence type="ECO:0000256" key="4">
    <source>
        <dbReference type="ARBA" id="ARBA00022448"/>
    </source>
</evidence>
<dbReference type="SMART" id="SM00916">
    <property type="entry name" value="L51_S25_CI-B8"/>
    <property type="match status" value="1"/>
</dbReference>
<dbReference type="PIRSF" id="PIRSF005822">
    <property type="entry name" value="NDUA2"/>
    <property type="match status" value="1"/>
</dbReference>
<dbReference type="Pfam" id="PF05047">
    <property type="entry name" value="L51_S25_CI-B8"/>
    <property type="match status" value="1"/>
</dbReference>
<dbReference type="InterPro" id="IPR016464">
    <property type="entry name" value="NADH_Ub_cplx-1_asu_su-2"/>
</dbReference>
<keyword evidence="7" id="KW-0249">Electron transport</keyword>
<proteinExistence type="inferred from homology"/>
<dbReference type="RefSeq" id="XP_069228569.1">
    <property type="nucleotide sequence ID" value="XM_069374340.1"/>
</dbReference>
<evidence type="ECO:0000256" key="7">
    <source>
        <dbReference type="ARBA" id="ARBA00022982"/>
    </source>
</evidence>
<evidence type="ECO:0000256" key="5">
    <source>
        <dbReference type="ARBA" id="ARBA00022660"/>
    </source>
</evidence>
<evidence type="ECO:0000313" key="12">
    <source>
        <dbReference type="Proteomes" id="UP000803884"/>
    </source>
</evidence>
<gene>
    <name evidence="11" type="ORF">WHR41_05735</name>
</gene>
<evidence type="ECO:0000259" key="10">
    <source>
        <dbReference type="SMART" id="SM00916"/>
    </source>
</evidence>
<keyword evidence="4" id="KW-0813">Transport</keyword>
<dbReference type="GeneID" id="96007178"/>
<evidence type="ECO:0000256" key="1">
    <source>
        <dbReference type="ARBA" id="ARBA00003195"/>
    </source>
</evidence>
<organism evidence="11 12">
    <name type="scientific">Cladosporium halotolerans</name>
    <dbReference type="NCBI Taxonomy" id="1052096"/>
    <lineage>
        <taxon>Eukaryota</taxon>
        <taxon>Fungi</taxon>
        <taxon>Dikarya</taxon>
        <taxon>Ascomycota</taxon>
        <taxon>Pezizomycotina</taxon>
        <taxon>Dothideomycetes</taxon>
        <taxon>Dothideomycetidae</taxon>
        <taxon>Cladosporiales</taxon>
        <taxon>Cladosporiaceae</taxon>
        <taxon>Cladosporium</taxon>
    </lineage>
</organism>
<dbReference type="Proteomes" id="UP000803884">
    <property type="component" value="Unassembled WGS sequence"/>
</dbReference>
<dbReference type="Gene3D" id="3.40.30.10">
    <property type="entry name" value="Glutaredoxin"/>
    <property type="match status" value="1"/>
</dbReference>
<evidence type="ECO:0000313" key="11">
    <source>
        <dbReference type="EMBL" id="KAL1585463.1"/>
    </source>
</evidence>
<comment type="similarity">
    <text evidence="3">Belongs to the complex I NDUFA2 subunit family.</text>
</comment>